<sequence length="157" mass="17909">MRTPTFTKVLRRIERLLAGGLNYVVTLDVKVLEPSGEELSWPEVVRRCYPESEPHTAKVRQVPLEEMKAEIDSSLGYEGDEGAGPRLTAAKRKQLGEELLPAFWSELEALLSLRDTDIYEYPSDKGLPGYTVFWFYAYVLHDRKQGRWIVLMGSSSD</sequence>
<evidence type="ECO:0000313" key="2">
    <source>
        <dbReference type="Proteomes" id="UP001291309"/>
    </source>
</evidence>
<dbReference type="RefSeq" id="WP_321546340.1">
    <property type="nucleotide sequence ID" value="NZ_JAXIVS010000004.1"/>
</dbReference>
<protein>
    <submittedName>
        <fullName evidence="1">Uncharacterized protein</fullName>
    </submittedName>
</protein>
<dbReference type="EMBL" id="JAXIVS010000004">
    <property type="protein sequence ID" value="MDY7227623.1"/>
    <property type="molecule type" value="Genomic_DNA"/>
</dbReference>
<name>A0ABU5H489_9BACT</name>
<gene>
    <name evidence="1" type="ORF">SYV04_14515</name>
</gene>
<reference evidence="1 2" key="1">
    <citation type="submission" date="2023-12" db="EMBL/GenBank/DDBJ databases">
        <title>the genome sequence of Hyalangium sp. s54d21.</title>
        <authorList>
            <person name="Zhang X."/>
        </authorList>
    </citation>
    <scope>NUCLEOTIDE SEQUENCE [LARGE SCALE GENOMIC DNA]</scope>
    <source>
        <strain evidence="2">s54d21</strain>
    </source>
</reference>
<organism evidence="1 2">
    <name type="scientific">Hyalangium rubrum</name>
    <dbReference type="NCBI Taxonomy" id="3103134"/>
    <lineage>
        <taxon>Bacteria</taxon>
        <taxon>Pseudomonadati</taxon>
        <taxon>Myxococcota</taxon>
        <taxon>Myxococcia</taxon>
        <taxon>Myxococcales</taxon>
        <taxon>Cystobacterineae</taxon>
        <taxon>Archangiaceae</taxon>
        <taxon>Hyalangium</taxon>
    </lineage>
</organism>
<evidence type="ECO:0000313" key="1">
    <source>
        <dbReference type="EMBL" id="MDY7227623.1"/>
    </source>
</evidence>
<comment type="caution">
    <text evidence="1">The sequence shown here is derived from an EMBL/GenBank/DDBJ whole genome shotgun (WGS) entry which is preliminary data.</text>
</comment>
<proteinExistence type="predicted"/>
<dbReference type="Proteomes" id="UP001291309">
    <property type="component" value="Unassembled WGS sequence"/>
</dbReference>
<keyword evidence="2" id="KW-1185">Reference proteome</keyword>
<accession>A0ABU5H489</accession>